<evidence type="ECO:0000256" key="6">
    <source>
        <dbReference type="HAMAP-Rule" id="MF_01345"/>
    </source>
</evidence>
<dbReference type="InterPro" id="IPR000266">
    <property type="entry name" value="Ribosomal_uS17"/>
</dbReference>
<dbReference type="FunFam" id="2.40.50.140:FF:000123">
    <property type="entry name" value="30S ribosomal protein S17"/>
    <property type="match status" value="1"/>
</dbReference>
<dbReference type="PROSITE" id="PS00056">
    <property type="entry name" value="RIBOSOMAL_S17"/>
    <property type="match status" value="1"/>
</dbReference>
<dbReference type="Gene3D" id="2.40.50.140">
    <property type="entry name" value="Nucleic acid-binding proteins"/>
    <property type="match status" value="1"/>
</dbReference>
<evidence type="ECO:0000256" key="2">
    <source>
        <dbReference type="ARBA" id="ARBA00022730"/>
    </source>
</evidence>
<keyword evidence="5 6" id="KW-0687">Ribonucleoprotein</keyword>
<dbReference type="Proteomes" id="UP000671879">
    <property type="component" value="Chromosome"/>
</dbReference>
<evidence type="ECO:0000256" key="7">
    <source>
        <dbReference type="RuleBase" id="RU003872"/>
    </source>
</evidence>
<comment type="function">
    <text evidence="6">One of the primary rRNA binding proteins, it binds specifically to the 5'-end of 16S ribosomal RNA.</text>
</comment>
<dbReference type="PRINTS" id="PR00973">
    <property type="entry name" value="RIBOSOMALS17"/>
</dbReference>
<keyword evidence="2 6" id="KW-0699">rRNA-binding</keyword>
<keyword evidence="9" id="KW-1185">Reference proteome</keyword>
<evidence type="ECO:0000256" key="4">
    <source>
        <dbReference type="ARBA" id="ARBA00022980"/>
    </source>
</evidence>
<sequence length="99" mass="11625">MEERKAHRKERIGVVVSDKMDKTIVVRIDTTSKHPLYGKPVRRYKKYKAHDEENTCRTGDKVRIEETRPLSRHKCWRLAEIIERAPVLTVAGKAVEEEK</sequence>
<dbReference type="CDD" id="cd00364">
    <property type="entry name" value="Ribosomal_uS17"/>
    <property type="match status" value="1"/>
</dbReference>
<dbReference type="PANTHER" id="PTHR10744">
    <property type="entry name" value="40S RIBOSOMAL PROTEIN S11 FAMILY MEMBER"/>
    <property type="match status" value="1"/>
</dbReference>
<dbReference type="NCBIfam" id="TIGR03635">
    <property type="entry name" value="uS17_bact"/>
    <property type="match status" value="1"/>
</dbReference>
<evidence type="ECO:0000313" key="8">
    <source>
        <dbReference type="EMBL" id="QTX31518.1"/>
    </source>
</evidence>
<evidence type="ECO:0000256" key="5">
    <source>
        <dbReference type="ARBA" id="ARBA00023274"/>
    </source>
</evidence>
<dbReference type="SUPFAM" id="SSF50249">
    <property type="entry name" value="Nucleic acid-binding proteins"/>
    <property type="match status" value="1"/>
</dbReference>
<evidence type="ECO:0000256" key="3">
    <source>
        <dbReference type="ARBA" id="ARBA00022884"/>
    </source>
</evidence>
<dbReference type="InterPro" id="IPR019979">
    <property type="entry name" value="Ribosomal_uS17_CS"/>
</dbReference>
<comment type="similarity">
    <text evidence="1 6 7">Belongs to the universal ribosomal protein uS17 family.</text>
</comment>
<dbReference type="GO" id="GO:0019843">
    <property type="term" value="F:rRNA binding"/>
    <property type="evidence" value="ECO:0007669"/>
    <property type="project" value="UniProtKB-UniRule"/>
</dbReference>
<organism evidence="8 9">
    <name type="scientific">Aminithiophilus ramosus</name>
    <dbReference type="NCBI Taxonomy" id="3029084"/>
    <lineage>
        <taxon>Bacteria</taxon>
        <taxon>Thermotogati</taxon>
        <taxon>Synergistota</taxon>
        <taxon>Synergistia</taxon>
        <taxon>Synergistales</taxon>
        <taxon>Aminithiophilaceae</taxon>
        <taxon>Aminithiophilus</taxon>
    </lineage>
</organism>
<accession>A0A9Q7AA44</accession>
<dbReference type="EMBL" id="CP072943">
    <property type="protein sequence ID" value="QTX31518.1"/>
    <property type="molecule type" value="Genomic_DNA"/>
</dbReference>
<evidence type="ECO:0000313" key="9">
    <source>
        <dbReference type="Proteomes" id="UP000671879"/>
    </source>
</evidence>
<dbReference type="GO" id="GO:0003735">
    <property type="term" value="F:structural constituent of ribosome"/>
    <property type="evidence" value="ECO:0007669"/>
    <property type="project" value="UniProtKB-UniRule"/>
</dbReference>
<dbReference type="NCBIfam" id="NF004123">
    <property type="entry name" value="PRK05610.1"/>
    <property type="match status" value="1"/>
</dbReference>
<reference evidence="9" key="1">
    <citation type="submission" date="2021-04" db="EMBL/GenBank/DDBJ databases">
        <title>A novel Synergistetes isolate from a pyrite-forming mixed culture.</title>
        <authorList>
            <person name="Bunk B."/>
            <person name="Sproer C."/>
            <person name="Spring S."/>
            <person name="Pester M."/>
        </authorList>
    </citation>
    <scope>NUCLEOTIDE SEQUENCE [LARGE SCALE GENOMIC DNA]</scope>
    <source>
        <strain evidence="9">J.5.4.2-T.3.5.2</strain>
    </source>
</reference>
<gene>
    <name evidence="6 8" type="primary">rpsQ</name>
    <name evidence="8" type="ORF">KAR29_09080</name>
</gene>
<keyword evidence="3 6" id="KW-0694">RNA-binding</keyword>
<dbReference type="Pfam" id="PF00366">
    <property type="entry name" value="Ribosomal_S17"/>
    <property type="match status" value="1"/>
</dbReference>
<protein>
    <recommendedName>
        <fullName evidence="6">Small ribosomal subunit protein uS17</fullName>
    </recommendedName>
</protein>
<proteinExistence type="inferred from homology"/>
<comment type="subunit">
    <text evidence="6">Part of the 30S ribosomal subunit.</text>
</comment>
<name>A0A9Q7AA44_9BACT</name>
<dbReference type="HAMAP" id="MF_01345_B">
    <property type="entry name" value="Ribosomal_uS17_B"/>
    <property type="match status" value="1"/>
</dbReference>
<dbReference type="InterPro" id="IPR012340">
    <property type="entry name" value="NA-bd_OB-fold"/>
</dbReference>
<dbReference type="PANTHER" id="PTHR10744:SF1">
    <property type="entry name" value="SMALL RIBOSOMAL SUBUNIT PROTEIN US17M"/>
    <property type="match status" value="1"/>
</dbReference>
<keyword evidence="4 6" id="KW-0689">Ribosomal protein</keyword>
<dbReference type="RefSeq" id="WP_274372685.1">
    <property type="nucleotide sequence ID" value="NZ_CP072943.1"/>
</dbReference>
<dbReference type="KEGG" id="aram:KAR29_09080"/>
<dbReference type="InterPro" id="IPR019984">
    <property type="entry name" value="Ribosomal_uS17_bact/chlr"/>
</dbReference>
<dbReference type="GO" id="GO:0006412">
    <property type="term" value="P:translation"/>
    <property type="evidence" value="ECO:0007669"/>
    <property type="project" value="UniProtKB-UniRule"/>
</dbReference>
<dbReference type="AlphaFoldDB" id="A0A9Q7AA44"/>
<evidence type="ECO:0000256" key="1">
    <source>
        <dbReference type="ARBA" id="ARBA00010254"/>
    </source>
</evidence>
<dbReference type="GO" id="GO:0022627">
    <property type="term" value="C:cytosolic small ribosomal subunit"/>
    <property type="evidence" value="ECO:0007669"/>
    <property type="project" value="UniProtKB-UniRule"/>
</dbReference>